<dbReference type="CDD" id="cd07153">
    <property type="entry name" value="Fur_like"/>
    <property type="match status" value="1"/>
</dbReference>
<dbReference type="Gene3D" id="1.10.10.10">
    <property type="entry name" value="Winged helix-like DNA-binding domain superfamily/Winged helix DNA-binding domain"/>
    <property type="match status" value="1"/>
</dbReference>
<protein>
    <recommendedName>
        <fullName evidence="8">Ferric uptake regulation protein</fullName>
    </recommendedName>
</protein>
<comment type="similarity">
    <text evidence="1">Belongs to the Fur family.</text>
</comment>
<dbReference type="Pfam" id="PF01475">
    <property type="entry name" value="FUR"/>
    <property type="match status" value="1"/>
</dbReference>
<keyword evidence="4" id="KW-0805">Transcription regulation</keyword>
<dbReference type="PANTHER" id="PTHR33202">
    <property type="entry name" value="ZINC UPTAKE REGULATION PROTEIN"/>
    <property type="match status" value="1"/>
</dbReference>
<dbReference type="AlphaFoldDB" id="X1VKH2"/>
<evidence type="ECO:0000256" key="2">
    <source>
        <dbReference type="ARBA" id="ARBA00022491"/>
    </source>
</evidence>
<evidence type="ECO:0000256" key="5">
    <source>
        <dbReference type="ARBA" id="ARBA00023125"/>
    </source>
</evidence>
<evidence type="ECO:0000256" key="6">
    <source>
        <dbReference type="ARBA" id="ARBA00023163"/>
    </source>
</evidence>
<sequence length="137" mass="15682">MRMRSIRNNTSGQMVGHPVTVQRRLLLDLIREAGGHIDVKEIYRRASSRDESISLATVYRSLRLFKELGLVDEIRLGELGCYYEIKQSVEHQHMVCKCCGKVMDFESSLTGKLVGEAQQTYSFNVTKAELYLEGYCQ</sequence>
<gene>
    <name evidence="7" type="ORF">S12H4_54230</name>
</gene>
<keyword evidence="6" id="KW-0804">Transcription</keyword>
<organism evidence="7">
    <name type="scientific">marine sediment metagenome</name>
    <dbReference type="NCBI Taxonomy" id="412755"/>
    <lineage>
        <taxon>unclassified sequences</taxon>
        <taxon>metagenomes</taxon>
        <taxon>ecological metagenomes</taxon>
    </lineage>
</organism>
<dbReference type="SUPFAM" id="SSF46785">
    <property type="entry name" value="Winged helix' DNA-binding domain"/>
    <property type="match status" value="1"/>
</dbReference>
<evidence type="ECO:0000256" key="4">
    <source>
        <dbReference type="ARBA" id="ARBA00023015"/>
    </source>
</evidence>
<dbReference type="GO" id="GO:0008270">
    <property type="term" value="F:zinc ion binding"/>
    <property type="evidence" value="ECO:0007669"/>
    <property type="project" value="TreeGrafter"/>
</dbReference>
<evidence type="ECO:0008006" key="8">
    <source>
        <dbReference type="Google" id="ProtNLM"/>
    </source>
</evidence>
<dbReference type="PANTHER" id="PTHR33202:SF7">
    <property type="entry name" value="FERRIC UPTAKE REGULATION PROTEIN"/>
    <property type="match status" value="1"/>
</dbReference>
<keyword evidence="5" id="KW-0238">DNA-binding</keyword>
<keyword evidence="3" id="KW-0862">Zinc</keyword>
<evidence type="ECO:0000256" key="1">
    <source>
        <dbReference type="ARBA" id="ARBA00007957"/>
    </source>
</evidence>
<dbReference type="GO" id="GO:1900376">
    <property type="term" value="P:regulation of secondary metabolite biosynthetic process"/>
    <property type="evidence" value="ECO:0007669"/>
    <property type="project" value="TreeGrafter"/>
</dbReference>
<dbReference type="GO" id="GO:0045892">
    <property type="term" value="P:negative regulation of DNA-templated transcription"/>
    <property type="evidence" value="ECO:0007669"/>
    <property type="project" value="TreeGrafter"/>
</dbReference>
<feature type="non-terminal residue" evidence="7">
    <location>
        <position position="137"/>
    </location>
</feature>
<dbReference type="Gene3D" id="3.30.1490.190">
    <property type="match status" value="1"/>
</dbReference>
<proteinExistence type="inferred from homology"/>
<keyword evidence="2" id="KW-0678">Repressor</keyword>
<dbReference type="EMBL" id="BARW01034641">
    <property type="protein sequence ID" value="GAJ08540.1"/>
    <property type="molecule type" value="Genomic_DNA"/>
</dbReference>
<name>X1VKH2_9ZZZZ</name>
<comment type="caution">
    <text evidence="7">The sequence shown here is derived from an EMBL/GenBank/DDBJ whole genome shotgun (WGS) entry which is preliminary data.</text>
</comment>
<dbReference type="InterPro" id="IPR002481">
    <property type="entry name" value="FUR"/>
</dbReference>
<evidence type="ECO:0000313" key="7">
    <source>
        <dbReference type="EMBL" id="GAJ08540.1"/>
    </source>
</evidence>
<dbReference type="InterPro" id="IPR043135">
    <property type="entry name" value="Fur_C"/>
</dbReference>
<dbReference type="GO" id="GO:0003700">
    <property type="term" value="F:DNA-binding transcription factor activity"/>
    <property type="evidence" value="ECO:0007669"/>
    <property type="project" value="InterPro"/>
</dbReference>
<accession>X1VKH2</accession>
<evidence type="ECO:0000256" key="3">
    <source>
        <dbReference type="ARBA" id="ARBA00022833"/>
    </source>
</evidence>
<dbReference type="InterPro" id="IPR036390">
    <property type="entry name" value="WH_DNA-bd_sf"/>
</dbReference>
<reference evidence="7" key="1">
    <citation type="journal article" date="2014" name="Front. Microbiol.">
        <title>High frequency of phylogenetically diverse reductive dehalogenase-homologous genes in deep subseafloor sedimentary metagenomes.</title>
        <authorList>
            <person name="Kawai M."/>
            <person name="Futagami T."/>
            <person name="Toyoda A."/>
            <person name="Takaki Y."/>
            <person name="Nishi S."/>
            <person name="Hori S."/>
            <person name="Arai W."/>
            <person name="Tsubouchi T."/>
            <person name="Morono Y."/>
            <person name="Uchiyama I."/>
            <person name="Ito T."/>
            <person name="Fujiyama A."/>
            <person name="Inagaki F."/>
            <person name="Takami H."/>
        </authorList>
    </citation>
    <scope>NUCLEOTIDE SEQUENCE</scope>
    <source>
        <strain evidence="7">Expedition CK06-06</strain>
    </source>
</reference>
<dbReference type="InterPro" id="IPR036388">
    <property type="entry name" value="WH-like_DNA-bd_sf"/>
</dbReference>
<dbReference type="GO" id="GO:0000976">
    <property type="term" value="F:transcription cis-regulatory region binding"/>
    <property type="evidence" value="ECO:0007669"/>
    <property type="project" value="TreeGrafter"/>
</dbReference>